<protein>
    <submittedName>
        <fullName evidence="2">Uncharacterized protein</fullName>
    </submittedName>
</protein>
<reference evidence="2" key="2">
    <citation type="submission" date="2020-05" db="UniProtKB">
        <authorList>
            <consortium name="EnsemblMetazoa"/>
        </authorList>
    </citation>
    <scope>IDENTIFICATION</scope>
    <source>
        <strain evidence="2">maculatus3</strain>
    </source>
</reference>
<dbReference type="VEuPathDB" id="VectorBase:AMAM022862"/>
<dbReference type="Proteomes" id="UP000075901">
    <property type="component" value="Unassembled WGS sequence"/>
</dbReference>
<evidence type="ECO:0000313" key="3">
    <source>
        <dbReference type="Proteomes" id="UP000075901"/>
    </source>
</evidence>
<keyword evidence="3" id="KW-1185">Reference proteome</keyword>
<sequence>MLDEAFSSQPEPLNGPSRDRSPLPGPSRTPTGERTTSPTLPASVPHPTTPPRNLRRRRQEASIAYTEEALEALKTVGSATTELINRLNTPSDELDGVRTTIGEWTPERRKRFLLRVRRMVTEEEEDRFRRDFGYFN</sequence>
<name>A0A182TAE5_9DIPT</name>
<feature type="compositionally biased region" description="Polar residues" evidence="1">
    <location>
        <begin position="28"/>
        <end position="40"/>
    </location>
</feature>
<dbReference type="EnsemblMetazoa" id="AMAM022862-RA">
    <property type="protein sequence ID" value="AMAM022862-PA"/>
    <property type="gene ID" value="AMAM022862"/>
</dbReference>
<evidence type="ECO:0000313" key="2">
    <source>
        <dbReference type="EnsemblMetazoa" id="AMAM022862-PA"/>
    </source>
</evidence>
<evidence type="ECO:0000256" key="1">
    <source>
        <dbReference type="SAM" id="MobiDB-lite"/>
    </source>
</evidence>
<proteinExistence type="predicted"/>
<accession>A0A182TAE5</accession>
<feature type="compositionally biased region" description="Polar residues" evidence="1">
    <location>
        <begin position="1"/>
        <end position="11"/>
    </location>
</feature>
<feature type="region of interest" description="Disordered" evidence="1">
    <location>
        <begin position="1"/>
        <end position="58"/>
    </location>
</feature>
<reference evidence="3" key="1">
    <citation type="submission" date="2013-09" db="EMBL/GenBank/DDBJ databases">
        <title>The Genome Sequence of Anopheles maculatus species B.</title>
        <authorList>
            <consortium name="The Broad Institute Genomics Platform"/>
            <person name="Neafsey D.E."/>
            <person name="Besansky N."/>
            <person name="Howell P."/>
            <person name="Walton C."/>
            <person name="Young S.K."/>
            <person name="Zeng Q."/>
            <person name="Gargeya S."/>
            <person name="Fitzgerald M."/>
            <person name="Haas B."/>
            <person name="Abouelleil A."/>
            <person name="Allen A.W."/>
            <person name="Alvarado L."/>
            <person name="Arachchi H.M."/>
            <person name="Berlin A.M."/>
            <person name="Chapman S.B."/>
            <person name="Gainer-Dewar J."/>
            <person name="Goldberg J."/>
            <person name="Griggs A."/>
            <person name="Gujja S."/>
            <person name="Hansen M."/>
            <person name="Howarth C."/>
            <person name="Imamovic A."/>
            <person name="Ireland A."/>
            <person name="Larimer J."/>
            <person name="McCowan C."/>
            <person name="Murphy C."/>
            <person name="Pearson M."/>
            <person name="Poon T.W."/>
            <person name="Priest M."/>
            <person name="Roberts A."/>
            <person name="Saif S."/>
            <person name="Shea T."/>
            <person name="Sisk P."/>
            <person name="Sykes S."/>
            <person name="Wortman J."/>
            <person name="Nusbaum C."/>
            <person name="Birren B."/>
        </authorList>
    </citation>
    <scope>NUCLEOTIDE SEQUENCE [LARGE SCALE GENOMIC DNA]</scope>
    <source>
        <strain evidence="3">maculatus3</strain>
    </source>
</reference>
<dbReference type="AlphaFoldDB" id="A0A182TAE5"/>
<organism evidence="2 3">
    <name type="scientific">Anopheles maculatus</name>
    <dbReference type="NCBI Taxonomy" id="74869"/>
    <lineage>
        <taxon>Eukaryota</taxon>
        <taxon>Metazoa</taxon>
        <taxon>Ecdysozoa</taxon>
        <taxon>Arthropoda</taxon>
        <taxon>Hexapoda</taxon>
        <taxon>Insecta</taxon>
        <taxon>Pterygota</taxon>
        <taxon>Neoptera</taxon>
        <taxon>Endopterygota</taxon>
        <taxon>Diptera</taxon>
        <taxon>Nematocera</taxon>
        <taxon>Culicoidea</taxon>
        <taxon>Culicidae</taxon>
        <taxon>Anophelinae</taxon>
        <taxon>Anopheles</taxon>
        <taxon>Anopheles maculatus group</taxon>
    </lineage>
</organism>